<dbReference type="EMBL" id="ML993600">
    <property type="protein sequence ID" value="KAF2165299.1"/>
    <property type="molecule type" value="Genomic_DNA"/>
</dbReference>
<dbReference type="GeneID" id="54560382"/>
<accession>A0A6A6CHX9</accession>
<gene>
    <name evidence="2" type="ORF">M409DRAFT_24151</name>
</gene>
<reference evidence="2" key="1">
    <citation type="journal article" date="2020" name="Stud. Mycol.">
        <title>101 Dothideomycetes genomes: a test case for predicting lifestyles and emergence of pathogens.</title>
        <authorList>
            <person name="Haridas S."/>
            <person name="Albert R."/>
            <person name="Binder M."/>
            <person name="Bloem J."/>
            <person name="Labutti K."/>
            <person name="Salamov A."/>
            <person name="Andreopoulos B."/>
            <person name="Baker S."/>
            <person name="Barry K."/>
            <person name="Bills G."/>
            <person name="Bluhm B."/>
            <person name="Cannon C."/>
            <person name="Castanera R."/>
            <person name="Culley D."/>
            <person name="Daum C."/>
            <person name="Ezra D."/>
            <person name="Gonzalez J."/>
            <person name="Henrissat B."/>
            <person name="Kuo A."/>
            <person name="Liang C."/>
            <person name="Lipzen A."/>
            <person name="Lutzoni F."/>
            <person name="Magnuson J."/>
            <person name="Mondo S."/>
            <person name="Nolan M."/>
            <person name="Ohm R."/>
            <person name="Pangilinan J."/>
            <person name="Park H.-J."/>
            <person name="Ramirez L."/>
            <person name="Alfaro M."/>
            <person name="Sun H."/>
            <person name="Tritt A."/>
            <person name="Yoshinaga Y."/>
            <person name="Zwiers L.-H."/>
            <person name="Turgeon B."/>
            <person name="Goodwin S."/>
            <person name="Spatafora J."/>
            <person name="Crous P."/>
            <person name="Grigoriev I."/>
        </authorList>
    </citation>
    <scope>NUCLEOTIDE SEQUENCE</scope>
    <source>
        <strain evidence="2">ATCC 36951</strain>
    </source>
</reference>
<dbReference type="AlphaFoldDB" id="A0A6A6CHX9"/>
<keyword evidence="3" id="KW-1185">Reference proteome</keyword>
<dbReference type="RefSeq" id="XP_033666188.1">
    <property type="nucleotide sequence ID" value="XM_033807110.1"/>
</dbReference>
<evidence type="ECO:0000256" key="1">
    <source>
        <dbReference type="SAM" id="MobiDB-lite"/>
    </source>
</evidence>
<proteinExistence type="predicted"/>
<feature type="compositionally biased region" description="Basic and acidic residues" evidence="1">
    <location>
        <begin position="63"/>
        <end position="76"/>
    </location>
</feature>
<feature type="region of interest" description="Disordered" evidence="1">
    <location>
        <begin position="47"/>
        <end position="76"/>
    </location>
</feature>
<name>A0A6A6CHX9_ZASCE</name>
<sequence>MPAATQTVPSWMTGGATKDIPLNGISNGLKSKNITLQQVSSTQNDGFGEDDAFAVASGPQKTFSRDTVKSDDRKDYEHEREEFKTAWDNTRNHLESVFEQLFRERTRVGKGDIEVLISRFGVNDYNVAVRSWNASIPDRKSTLKPLQVFDPTAEGSVRTIGGLQVTIEELEAFPDVVKAGLLMALEVDPALIAFPDLFNEEGGIADNVVDSVKSFGIRAGIYKTSDSRVDSENAVFEDIKSHQVKNPKTGRDQLEARLTKQLRVAVGLPAVSVG</sequence>
<evidence type="ECO:0000313" key="3">
    <source>
        <dbReference type="Proteomes" id="UP000799537"/>
    </source>
</evidence>
<organism evidence="2 3">
    <name type="scientific">Zasmidium cellare ATCC 36951</name>
    <dbReference type="NCBI Taxonomy" id="1080233"/>
    <lineage>
        <taxon>Eukaryota</taxon>
        <taxon>Fungi</taxon>
        <taxon>Dikarya</taxon>
        <taxon>Ascomycota</taxon>
        <taxon>Pezizomycotina</taxon>
        <taxon>Dothideomycetes</taxon>
        <taxon>Dothideomycetidae</taxon>
        <taxon>Mycosphaerellales</taxon>
        <taxon>Mycosphaerellaceae</taxon>
        <taxon>Zasmidium</taxon>
    </lineage>
</organism>
<evidence type="ECO:0000313" key="2">
    <source>
        <dbReference type="EMBL" id="KAF2165299.1"/>
    </source>
</evidence>
<dbReference type="Proteomes" id="UP000799537">
    <property type="component" value="Unassembled WGS sequence"/>
</dbReference>
<protein>
    <submittedName>
        <fullName evidence="2">Uncharacterized protein</fullName>
    </submittedName>
</protein>